<protein>
    <recommendedName>
        <fullName evidence="5">Cell wall-binding protein</fullName>
    </recommendedName>
</protein>
<dbReference type="SUPFAM" id="SSF69360">
    <property type="entry name" value="Cell wall binding repeat"/>
    <property type="match status" value="1"/>
</dbReference>
<reference evidence="3" key="1">
    <citation type="submission" date="2020-10" db="EMBL/GenBank/DDBJ databases">
        <authorList>
            <person name="Gilroy R."/>
        </authorList>
    </citation>
    <scope>NUCLEOTIDE SEQUENCE</scope>
    <source>
        <strain evidence="3">CHK180-2868</strain>
    </source>
</reference>
<feature type="signal peptide" evidence="2">
    <location>
        <begin position="1"/>
        <end position="24"/>
    </location>
</feature>
<dbReference type="Gene3D" id="2.10.270.10">
    <property type="entry name" value="Cholin Binding"/>
    <property type="match status" value="1"/>
</dbReference>
<evidence type="ECO:0000313" key="3">
    <source>
        <dbReference type="EMBL" id="HIR04708.1"/>
    </source>
</evidence>
<evidence type="ECO:0000313" key="4">
    <source>
        <dbReference type="Proteomes" id="UP000824250"/>
    </source>
</evidence>
<dbReference type="Proteomes" id="UP000824250">
    <property type="component" value="Unassembled WGS sequence"/>
</dbReference>
<gene>
    <name evidence="3" type="ORF">IAB28_01895</name>
</gene>
<keyword evidence="2" id="KW-0732">Signal</keyword>
<dbReference type="InterPro" id="IPR018337">
    <property type="entry name" value="Cell_wall/Cho-bd_repeat"/>
</dbReference>
<evidence type="ECO:0008006" key="5">
    <source>
        <dbReference type="Google" id="ProtNLM"/>
    </source>
</evidence>
<dbReference type="AlphaFoldDB" id="A0A9D1D4V9"/>
<dbReference type="EMBL" id="DVGC01000007">
    <property type="protein sequence ID" value="HIR04708.1"/>
    <property type="molecule type" value="Genomic_DNA"/>
</dbReference>
<comment type="caution">
    <text evidence="3">The sequence shown here is derived from an EMBL/GenBank/DDBJ whole genome shotgun (WGS) entry which is preliminary data.</text>
</comment>
<evidence type="ECO:0000256" key="1">
    <source>
        <dbReference type="ARBA" id="ARBA00022737"/>
    </source>
</evidence>
<evidence type="ECO:0000256" key="2">
    <source>
        <dbReference type="SAM" id="SignalP"/>
    </source>
</evidence>
<reference evidence="3" key="2">
    <citation type="journal article" date="2021" name="PeerJ">
        <title>Extensive microbial diversity within the chicken gut microbiome revealed by metagenomics and culture.</title>
        <authorList>
            <person name="Gilroy R."/>
            <person name="Ravi A."/>
            <person name="Getino M."/>
            <person name="Pursley I."/>
            <person name="Horton D.L."/>
            <person name="Alikhan N.F."/>
            <person name="Baker D."/>
            <person name="Gharbi K."/>
            <person name="Hall N."/>
            <person name="Watson M."/>
            <person name="Adriaenssens E.M."/>
            <person name="Foster-Nyarko E."/>
            <person name="Jarju S."/>
            <person name="Secka A."/>
            <person name="Antonio M."/>
            <person name="Oren A."/>
            <person name="Chaudhuri R.R."/>
            <person name="La Ragione R."/>
            <person name="Hildebrand F."/>
            <person name="Pallen M.J."/>
        </authorList>
    </citation>
    <scope>NUCLEOTIDE SEQUENCE</scope>
    <source>
        <strain evidence="3">CHK180-2868</strain>
    </source>
</reference>
<name>A0A9D1D4V9_9FIRM</name>
<dbReference type="Pfam" id="PF19085">
    <property type="entry name" value="Choline_bind_2"/>
    <property type="match status" value="1"/>
</dbReference>
<keyword evidence="1" id="KW-0677">Repeat</keyword>
<accession>A0A9D1D4V9</accession>
<sequence>MRKLARCFLLSGILALGTAFPAFANFSWQVENMNTDYVGTATVTVKDWEGNTYSETAPVVRNGAVVTFTELDNSAEFFVNAYDTEGNPITDFGGTGISGSVSQGDRFQYRMDWDSQKGIWNSSFEGQAGIFEIGAYDYAGGVWQQKFIIDGACSSSILSNVQRTNQNADSYTWRSNSVGWWVERPDGTYLTNSWYQSPASSLWYYMGADGYMLTDTTTPDGYYVNADGVWVQ</sequence>
<organism evidence="3 4">
    <name type="scientific">Candidatus Copromonas faecavium</name>
    <name type="common">nom. illeg.</name>
    <dbReference type="NCBI Taxonomy" id="2840740"/>
    <lineage>
        <taxon>Bacteria</taxon>
        <taxon>Bacillati</taxon>
        <taxon>Bacillota</taxon>
        <taxon>Clostridia</taxon>
        <taxon>Lachnospirales</taxon>
        <taxon>Lachnospiraceae</taxon>
        <taxon>Candidatus Copromonas (nom. illeg.)</taxon>
    </lineage>
</organism>
<proteinExistence type="predicted"/>
<feature type="chain" id="PRO_5038886574" description="Cell wall-binding protein" evidence="2">
    <location>
        <begin position="25"/>
        <end position="232"/>
    </location>
</feature>